<keyword evidence="9" id="KW-0460">Magnesium</keyword>
<dbReference type="AlphaFoldDB" id="A0A179FX37"/>
<dbReference type="GO" id="GO:0008821">
    <property type="term" value="F:crossover junction DNA endonuclease activity"/>
    <property type="evidence" value="ECO:0007669"/>
    <property type="project" value="TreeGrafter"/>
</dbReference>
<evidence type="ECO:0000256" key="2">
    <source>
        <dbReference type="ARBA" id="ARBA00004123"/>
    </source>
</evidence>
<keyword evidence="5" id="KW-0479">Metal-binding</keyword>
<evidence type="ECO:0000256" key="3">
    <source>
        <dbReference type="ARBA" id="ARBA00005313"/>
    </source>
</evidence>
<dbReference type="CDD" id="cd20085">
    <property type="entry name" value="XPF_nuclease_Mms4"/>
    <property type="match status" value="1"/>
</dbReference>
<evidence type="ECO:0000256" key="11">
    <source>
        <dbReference type="ARBA" id="ARBA00023204"/>
    </source>
</evidence>
<dbReference type="GO" id="GO:0016757">
    <property type="term" value="F:glycosyltransferase activity"/>
    <property type="evidence" value="ECO:0007669"/>
    <property type="project" value="UniProtKB-KW"/>
</dbReference>
<dbReference type="Gene3D" id="1.10.150.670">
    <property type="entry name" value="Crossover junction endonuclease EME1, DNA-binding domain"/>
    <property type="match status" value="1"/>
</dbReference>
<dbReference type="GO" id="GO:0000712">
    <property type="term" value="P:resolution of meiotic recombination intermediates"/>
    <property type="evidence" value="ECO:0007669"/>
    <property type="project" value="TreeGrafter"/>
</dbReference>
<gene>
    <name evidence="16" type="ORF">VFPPC_11954</name>
</gene>
<dbReference type="Pfam" id="PF02732">
    <property type="entry name" value="ERCC4"/>
    <property type="match status" value="1"/>
</dbReference>
<keyword evidence="10" id="KW-0233">DNA recombination</keyword>
<sequence length="694" mass="76537">MSPDVIDLISSSPPRSAISTEPPRRTVFPSVSTGSSRRRSLKPRDSTPSPSRRLLGRCQTQPSSVRPCQTAQGFDEIDDFNDDLADSVFDLLDDWQAKRRRTHEEDGEDTCLRTAAPSISKSSLPLKVRDGRCRNTKAALEPIELTSPADWPSPSEKPVNISQPLSSLPSITADKTANPATAGQIAPLASDPFASSPLRPVNRRKAGTRASSVDILSSSSPLRTTSYRIRTTGDNRGMKCNRSNLPAKSSVDLTVEYNNITRRGAVPDGPTPKEAAWPTVSKDLISIDGSDSLSDISDELPAITDMDVSKRRARSPLRRSQSDLTSARPKTSHAPAVARKATTALAREAEKSRKRRERDEAKAIKVAEKQRIAALTEVNKLRTDKKVSAPEMIVDLPSGLGLELQVPTQELLQGLGVQYCTWNCPEHRIVKWRRKVTCKFNNDICLWEPVPLHIVDEGIAVLILTAEEFVAIARENSLADHVADIKTRYGDLNFMYILQGLTLWLRKNRSNRNRQFTSNVRSANEVALSSSSRARTEHVSEDLIEEALLGLQVEHGRLIHHTAVASETARWIINFTQHVSTIPYKKQRDQATSAAGFCMDSGQVRTGDSAQDTYVRMLQEIVRVTAPIAYGIATEFDSVTKLVDGLEQGGPTRLDAVRKSTNKDGAVSDRTIGQAISRRMHKVFTGRDEESTNV</sequence>
<protein>
    <submittedName>
        <fullName evidence="16">Alpha-1,2-mannosyltransferase (Alg2)</fullName>
    </submittedName>
</protein>
<feature type="compositionally biased region" description="Polar residues" evidence="14">
    <location>
        <begin position="9"/>
        <end position="19"/>
    </location>
</feature>
<comment type="similarity">
    <text evidence="3">Belongs to the EME1/MMS4 family.</text>
</comment>
<keyword evidence="4" id="KW-0540">Nuclease</keyword>
<evidence type="ECO:0000256" key="13">
    <source>
        <dbReference type="ARBA" id="ARBA00023254"/>
    </source>
</evidence>
<keyword evidence="11" id="KW-0234">DNA repair</keyword>
<dbReference type="FunFam" id="1.10.150.670:FF:000004">
    <property type="entry name" value="Crossover junction endonuclease EME1"/>
    <property type="match status" value="1"/>
</dbReference>
<dbReference type="SMART" id="SM00891">
    <property type="entry name" value="ERCC4"/>
    <property type="match status" value="1"/>
</dbReference>
<evidence type="ECO:0000256" key="7">
    <source>
        <dbReference type="ARBA" id="ARBA00022763"/>
    </source>
</evidence>
<dbReference type="GeneID" id="28853981"/>
<dbReference type="GO" id="GO:0031297">
    <property type="term" value="P:replication fork processing"/>
    <property type="evidence" value="ECO:0007669"/>
    <property type="project" value="TreeGrafter"/>
</dbReference>
<accession>A0A179FX37</accession>
<evidence type="ECO:0000313" key="17">
    <source>
        <dbReference type="Proteomes" id="UP000078397"/>
    </source>
</evidence>
<dbReference type="EMBL" id="LSBJ02000002">
    <property type="protein sequence ID" value="OAQ69623.1"/>
    <property type="molecule type" value="Genomic_DNA"/>
</dbReference>
<dbReference type="PANTHER" id="PTHR21077">
    <property type="entry name" value="EME1 PROTEIN"/>
    <property type="match status" value="1"/>
</dbReference>
<dbReference type="GO" id="GO:0048476">
    <property type="term" value="C:Holliday junction resolvase complex"/>
    <property type="evidence" value="ECO:0007669"/>
    <property type="project" value="InterPro"/>
</dbReference>
<dbReference type="Gene3D" id="3.40.50.10130">
    <property type="match status" value="1"/>
</dbReference>
<dbReference type="InterPro" id="IPR006166">
    <property type="entry name" value="ERCC4_domain"/>
</dbReference>
<keyword evidence="7" id="KW-0227">DNA damage</keyword>
<evidence type="ECO:0000313" key="16">
    <source>
        <dbReference type="EMBL" id="OAQ69623.1"/>
    </source>
</evidence>
<dbReference type="RefSeq" id="XP_018146160.1">
    <property type="nucleotide sequence ID" value="XM_018289987.1"/>
</dbReference>
<feature type="compositionally biased region" description="Basic and acidic residues" evidence="14">
    <location>
        <begin position="347"/>
        <end position="361"/>
    </location>
</feature>
<reference evidence="16 17" key="1">
    <citation type="journal article" date="2016" name="PLoS Pathog.">
        <title>Biosynthesis of antibiotic leucinostatins in bio-control fungus Purpureocillium lilacinum and their inhibition on phytophthora revealed by genome mining.</title>
        <authorList>
            <person name="Wang G."/>
            <person name="Liu Z."/>
            <person name="Lin R."/>
            <person name="Li E."/>
            <person name="Mao Z."/>
            <person name="Ling J."/>
            <person name="Yang Y."/>
            <person name="Yin W.B."/>
            <person name="Xie B."/>
        </authorList>
    </citation>
    <scope>NUCLEOTIDE SEQUENCE [LARGE SCALE GENOMIC DNA]</scope>
    <source>
        <strain evidence="16">170</strain>
    </source>
</reference>
<organism evidence="16 17">
    <name type="scientific">Pochonia chlamydosporia 170</name>
    <dbReference type="NCBI Taxonomy" id="1380566"/>
    <lineage>
        <taxon>Eukaryota</taxon>
        <taxon>Fungi</taxon>
        <taxon>Dikarya</taxon>
        <taxon>Ascomycota</taxon>
        <taxon>Pezizomycotina</taxon>
        <taxon>Sordariomycetes</taxon>
        <taxon>Hypocreomycetidae</taxon>
        <taxon>Hypocreales</taxon>
        <taxon>Clavicipitaceae</taxon>
        <taxon>Pochonia</taxon>
    </lineage>
</organism>
<keyword evidence="13" id="KW-0469">Meiosis</keyword>
<evidence type="ECO:0000256" key="9">
    <source>
        <dbReference type="ARBA" id="ARBA00022842"/>
    </source>
</evidence>
<keyword evidence="17" id="KW-1185">Reference proteome</keyword>
<evidence type="ECO:0000256" key="1">
    <source>
        <dbReference type="ARBA" id="ARBA00001946"/>
    </source>
</evidence>
<feature type="domain" description="ERCC4" evidence="15">
    <location>
        <begin position="391"/>
        <end position="647"/>
    </location>
</feature>
<dbReference type="STRING" id="1380566.A0A179FX37"/>
<dbReference type="PANTHER" id="PTHR21077:SF5">
    <property type="entry name" value="CROSSOVER JUNCTION ENDONUCLEASE MMS4"/>
    <property type="match status" value="1"/>
</dbReference>
<feature type="compositionally biased region" description="Polar residues" evidence="14">
    <location>
        <begin position="58"/>
        <end position="68"/>
    </location>
</feature>
<dbReference type="GO" id="GO:0006302">
    <property type="term" value="P:double-strand break repair"/>
    <property type="evidence" value="ECO:0007669"/>
    <property type="project" value="TreeGrafter"/>
</dbReference>
<dbReference type="GO" id="GO:0005634">
    <property type="term" value="C:nucleus"/>
    <property type="evidence" value="ECO:0007669"/>
    <property type="project" value="UniProtKB-SubCell"/>
</dbReference>
<dbReference type="InterPro" id="IPR033310">
    <property type="entry name" value="Mms4/EME1/EME2"/>
</dbReference>
<dbReference type="InterPro" id="IPR042530">
    <property type="entry name" value="EME1/EME2_C"/>
</dbReference>
<comment type="subcellular location">
    <subcellularLocation>
        <location evidence="2">Nucleus</location>
    </subcellularLocation>
</comment>
<feature type="compositionally biased region" description="Polar residues" evidence="14">
    <location>
        <begin position="318"/>
        <end position="329"/>
    </location>
</feature>
<feature type="region of interest" description="Disordered" evidence="14">
    <location>
        <begin position="139"/>
        <end position="159"/>
    </location>
</feature>
<evidence type="ECO:0000256" key="12">
    <source>
        <dbReference type="ARBA" id="ARBA00023242"/>
    </source>
</evidence>
<dbReference type="GO" id="GO:0003677">
    <property type="term" value="F:DNA binding"/>
    <property type="evidence" value="ECO:0007669"/>
    <property type="project" value="InterPro"/>
</dbReference>
<dbReference type="Proteomes" id="UP000078397">
    <property type="component" value="Unassembled WGS sequence"/>
</dbReference>
<dbReference type="InterPro" id="IPR047521">
    <property type="entry name" value="XPF_nuclease_EME1_ascomycetes"/>
</dbReference>
<dbReference type="GO" id="GO:0046872">
    <property type="term" value="F:metal ion binding"/>
    <property type="evidence" value="ECO:0007669"/>
    <property type="project" value="UniProtKB-KW"/>
</dbReference>
<comment type="cofactor">
    <cofactor evidence="1">
        <name>Mg(2+)</name>
        <dbReference type="ChEBI" id="CHEBI:18420"/>
    </cofactor>
</comment>
<keyword evidence="6" id="KW-0255">Endonuclease</keyword>
<evidence type="ECO:0000256" key="6">
    <source>
        <dbReference type="ARBA" id="ARBA00022759"/>
    </source>
</evidence>
<dbReference type="OrthoDB" id="343092at2759"/>
<evidence type="ECO:0000256" key="5">
    <source>
        <dbReference type="ARBA" id="ARBA00022723"/>
    </source>
</evidence>
<name>A0A179FX37_METCM</name>
<feature type="region of interest" description="Disordered" evidence="14">
    <location>
        <begin position="1"/>
        <end position="68"/>
    </location>
</feature>
<feature type="region of interest" description="Disordered" evidence="14">
    <location>
        <begin position="307"/>
        <end position="361"/>
    </location>
</feature>
<keyword evidence="12" id="KW-0539">Nucleus</keyword>
<keyword evidence="8" id="KW-0378">Hydrolase</keyword>
<evidence type="ECO:0000259" key="15">
    <source>
        <dbReference type="SMART" id="SM00891"/>
    </source>
</evidence>
<proteinExistence type="inferred from homology"/>
<evidence type="ECO:0000256" key="4">
    <source>
        <dbReference type="ARBA" id="ARBA00022722"/>
    </source>
</evidence>
<evidence type="ECO:0000256" key="14">
    <source>
        <dbReference type="SAM" id="MobiDB-lite"/>
    </source>
</evidence>
<comment type="caution">
    <text evidence="16">The sequence shown here is derived from an EMBL/GenBank/DDBJ whole genome shotgun (WGS) entry which is preliminary data.</text>
</comment>
<dbReference type="KEGG" id="pchm:VFPPC_11954"/>
<dbReference type="GO" id="GO:0031573">
    <property type="term" value="P:mitotic intra-S DNA damage checkpoint signaling"/>
    <property type="evidence" value="ECO:0007669"/>
    <property type="project" value="TreeGrafter"/>
</dbReference>
<evidence type="ECO:0000256" key="8">
    <source>
        <dbReference type="ARBA" id="ARBA00022801"/>
    </source>
</evidence>
<feature type="region of interest" description="Disordered" evidence="14">
    <location>
        <begin position="185"/>
        <end position="217"/>
    </location>
</feature>
<evidence type="ECO:0000256" key="10">
    <source>
        <dbReference type="ARBA" id="ARBA00023172"/>
    </source>
</evidence>